<evidence type="ECO:0000313" key="2">
    <source>
        <dbReference type="EMBL" id="GAA0565268.1"/>
    </source>
</evidence>
<name>A0ABN1EF11_9PROT</name>
<keyword evidence="2" id="KW-0436">Ligase</keyword>
<sequence>MLSMNRNECVIIVNGETLLLEPSGAVWWPDEKTLVLADLHFEKGSSYARSGQFLPPYDTRATLKRIGALIARLRPERVIALGDSFHDGGAGDRLDGEEIAVLSGLTRAVHWVWVEGNHDPEPPAWLGGTIRPFYQARGLMFRHIPCTEPCAGEVAGHVHPVVRVNRNGLSLRRRCFASDGLRLLLPAFGAYTGGFDVREEAVTSLFAREMAVFAMGRERVYAVRGPCHTLLRNRNMDAQPSATAISTVNTP</sequence>
<dbReference type="Gene3D" id="3.60.21.10">
    <property type="match status" value="1"/>
</dbReference>
<reference evidence="2 3" key="1">
    <citation type="journal article" date="2019" name="Int. J. Syst. Evol. Microbiol.">
        <title>The Global Catalogue of Microorganisms (GCM) 10K type strain sequencing project: providing services to taxonomists for standard genome sequencing and annotation.</title>
        <authorList>
            <consortium name="The Broad Institute Genomics Platform"/>
            <consortium name="The Broad Institute Genome Sequencing Center for Infectious Disease"/>
            <person name="Wu L."/>
            <person name="Ma J."/>
        </authorList>
    </citation>
    <scope>NUCLEOTIDE SEQUENCE [LARGE SCALE GENOMIC DNA]</scope>
    <source>
        <strain evidence="2 3">JCM 15089</strain>
    </source>
</reference>
<dbReference type="GO" id="GO:0004519">
    <property type="term" value="F:endonuclease activity"/>
    <property type="evidence" value="ECO:0007669"/>
    <property type="project" value="UniProtKB-KW"/>
</dbReference>
<keyword evidence="2" id="KW-0378">Hydrolase</keyword>
<keyword evidence="2" id="KW-0255">Endonuclease</keyword>
<dbReference type="PANTHER" id="PTHR39323:SF1">
    <property type="entry name" value="BLR1149 PROTEIN"/>
    <property type="match status" value="1"/>
</dbReference>
<keyword evidence="2" id="KW-0540">Nuclease</keyword>
<dbReference type="InterPro" id="IPR024173">
    <property type="entry name" value="Pesterase_MJ0037-like"/>
</dbReference>
<dbReference type="Pfam" id="PF00149">
    <property type="entry name" value="Metallophos"/>
    <property type="match status" value="1"/>
</dbReference>
<dbReference type="NCBIfam" id="TIGR04123">
    <property type="entry name" value="P_estr_lig_assc"/>
    <property type="match status" value="1"/>
</dbReference>
<gene>
    <name evidence="2" type="primary">pdeM</name>
    <name evidence="2" type="ORF">GCM10008942_12020</name>
</gene>
<accession>A0ABN1EF11</accession>
<protein>
    <submittedName>
        <fullName evidence="2">Ligase-associated DNA damage response endonuclease PdeM</fullName>
    </submittedName>
</protein>
<dbReference type="InterPro" id="IPR004843">
    <property type="entry name" value="Calcineurin-like_PHP"/>
</dbReference>
<evidence type="ECO:0000313" key="3">
    <source>
        <dbReference type="Proteomes" id="UP001499951"/>
    </source>
</evidence>
<proteinExistence type="predicted"/>
<dbReference type="PANTHER" id="PTHR39323">
    <property type="entry name" value="BLR1149 PROTEIN"/>
    <property type="match status" value="1"/>
</dbReference>
<dbReference type="InterPro" id="IPR026336">
    <property type="entry name" value="PdeM-like"/>
</dbReference>
<dbReference type="SUPFAM" id="SSF56300">
    <property type="entry name" value="Metallo-dependent phosphatases"/>
    <property type="match status" value="1"/>
</dbReference>
<dbReference type="EMBL" id="BAAADD010000003">
    <property type="protein sequence ID" value="GAA0565268.1"/>
    <property type="molecule type" value="Genomic_DNA"/>
</dbReference>
<evidence type="ECO:0000259" key="1">
    <source>
        <dbReference type="Pfam" id="PF00149"/>
    </source>
</evidence>
<dbReference type="InterPro" id="IPR029052">
    <property type="entry name" value="Metallo-depent_PP-like"/>
</dbReference>
<dbReference type="PIRSF" id="PIRSF000887">
    <property type="entry name" value="Pesterase_MJ0037"/>
    <property type="match status" value="1"/>
</dbReference>
<comment type="caution">
    <text evidence="2">The sequence shown here is derived from an EMBL/GenBank/DDBJ whole genome shotgun (WGS) entry which is preliminary data.</text>
</comment>
<organism evidence="2 3">
    <name type="scientific">Rhizomicrobium electricum</name>
    <dbReference type="NCBI Taxonomy" id="480070"/>
    <lineage>
        <taxon>Bacteria</taxon>
        <taxon>Pseudomonadati</taxon>
        <taxon>Pseudomonadota</taxon>
        <taxon>Alphaproteobacteria</taxon>
        <taxon>Micropepsales</taxon>
        <taxon>Micropepsaceae</taxon>
        <taxon>Rhizomicrobium</taxon>
    </lineage>
</organism>
<dbReference type="Proteomes" id="UP001499951">
    <property type="component" value="Unassembled WGS sequence"/>
</dbReference>
<feature type="domain" description="Calcineurin-like phosphoesterase" evidence="1">
    <location>
        <begin position="32"/>
        <end position="126"/>
    </location>
</feature>
<keyword evidence="3" id="KW-1185">Reference proteome</keyword>
<dbReference type="GO" id="GO:0016874">
    <property type="term" value="F:ligase activity"/>
    <property type="evidence" value="ECO:0007669"/>
    <property type="project" value="UniProtKB-KW"/>
</dbReference>